<protein>
    <submittedName>
        <fullName evidence="1">Uncharacterized protein</fullName>
    </submittedName>
</protein>
<reference evidence="1 2" key="1">
    <citation type="submission" date="2017-10" db="EMBL/GenBank/DDBJ databases">
        <title>Bacillus sp. nov., a halophilic bacterium isolated from a Yangshapao Lake.</title>
        <authorList>
            <person name="Wang H."/>
        </authorList>
    </citation>
    <scope>NUCLEOTIDE SEQUENCE [LARGE SCALE GENOMIC DNA]</scope>
    <source>
        <strain evidence="1 2">YSP-3</strain>
    </source>
</reference>
<dbReference type="AlphaFoldDB" id="A0A2W0H834"/>
<gene>
    <name evidence="1" type="ORF">CR205_14625</name>
</gene>
<dbReference type="RefSeq" id="WP_110520846.1">
    <property type="nucleotide sequence ID" value="NZ_PDOF01000002.1"/>
</dbReference>
<organism evidence="1 2">
    <name type="scientific">Alteribacter lacisalsi</name>
    <dbReference type="NCBI Taxonomy" id="2045244"/>
    <lineage>
        <taxon>Bacteria</taxon>
        <taxon>Bacillati</taxon>
        <taxon>Bacillota</taxon>
        <taxon>Bacilli</taxon>
        <taxon>Bacillales</taxon>
        <taxon>Bacillaceae</taxon>
        <taxon>Alteribacter</taxon>
    </lineage>
</organism>
<dbReference type="EMBL" id="PDOF01000002">
    <property type="protein sequence ID" value="PYZ96906.1"/>
    <property type="molecule type" value="Genomic_DNA"/>
</dbReference>
<keyword evidence="2" id="KW-1185">Reference proteome</keyword>
<comment type="caution">
    <text evidence="1">The sequence shown here is derived from an EMBL/GenBank/DDBJ whole genome shotgun (WGS) entry which is preliminary data.</text>
</comment>
<accession>A0A2W0H834</accession>
<proteinExistence type="predicted"/>
<dbReference type="Proteomes" id="UP000248066">
    <property type="component" value="Unassembled WGS sequence"/>
</dbReference>
<evidence type="ECO:0000313" key="2">
    <source>
        <dbReference type="Proteomes" id="UP000248066"/>
    </source>
</evidence>
<sequence>MKSLPQSFLGQKVSMDGRTRNYVVRYEEHIGKNKTHVLLFEQDTPVIFAVMSSEGNFLDSFYLSGKTNQASTNALERYKEITERKKKHRMTQDDLRDALKTEPDAKMKNENIMKHLIDEHLEDIKHQYPSRLLMLQKTEGKHEDSLIMLALREALHMANARKSFTFLTAHRFDSSVPELGYIIDQYPDVLQDICDYYMEYNEVKIVRRLLLNTAESVPLDQKDIVESLLTLAGRMDHIHYSNLLKNVLSILFKRVKQTAGATPKAWLNDTVSDRQIRHSIAAVLKSKKIG</sequence>
<evidence type="ECO:0000313" key="1">
    <source>
        <dbReference type="EMBL" id="PYZ96906.1"/>
    </source>
</evidence>
<name>A0A2W0H834_9BACI</name>
<dbReference type="OrthoDB" id="2803442at2"/>